<dbReference type="Proteomes" id="UP000054623">
    <property type="component" value="Unassembled WGS sequence"/>
</dbReference>
<name>A0A098AZY9_DESHA</name>
<reference evidence="6 7" key="2">
    <citation type="submission" date="2015-12" db="EMBL/GenBank/DDBJ databases">
        <title>Draft Genome Sequence of Desulfitobacterium hafniense Strain DH, a Sulfate-reducing Bacterium Isolated from Paddy Soils.</title>
        <authorList>
            <person name="Bao P."/>
            <person name="Zhang X."/>
            <person name="Li G."/>
        </authorList>
    </citation>
    <scope>NUCLEOTIDE SEQUENCE [LARGE SCALE GENOMIC DNA]</scope>
    <source>
        <strain evidence="6 7">DH</strain>
    </source>
</reference>
<dbReference type="PANTHER" id="PTHR44688:SF16">
    <property type="entry name" value="DNA-BINDING TRANSCRIPTIONAL ACTIVATOR DEVR_DOSR"/>
    <property type="match status" value="1"/>
</dbReference>
<dbReference type="Gene3D" id="1.10.10.10">
    <property type="entry name" value="Winged helix-like DNA-binding domain superfamily/Winged helix DNA-binding domain"/>
    <property type="match status" value="1"/>
</dbReference>
<dbReference type="InterPro" id="IPR000792">
    <property type="entry name" value="Tscrpt_reg_LuxR_C"/>
</dbReference>
<dbReference type="SUPFAM" id="SSF46894">
    <property type="entry name" value="C-terminal effector domain of the bipartite response regulators"/>
    <property type="match status" value="1"/>
</dbReference>
<dbReference type="GO" id="GO:0006355">
    <property type="term" value="P:regulation of DNA-templated transcription"/>
    <property type="evidence" value="ECO:0007669"/>
    <property type="project" value="InterPro"/>
</dbReference>
<keyword evidence="1" id="KW-0805">Transcription regulation</keyword>
<reference evidence="5" key="1">
    <citation type="submission" date="2014-07" db="EMBL/GenBank/DDBJ databases">
        <authorList>
            <person name="Hornung V.Bastian."/>
        </authorList>
    </citation>
    <scope>NUCLEOTIDE SEQUENCE</scope>
    <source>
        <strain evidence="5">PCE-S</strain>
    </source>
</reference>
<evidence type="ECO:0000256" key="2">
    <source>
        <dbReference type="ARBA" id="ARBA00023125"/>
    </source>
</evidence>
<feature type="domain" description="HTH luxR-type" evidence="4">
    <location>
        <begin position="9"/>
        <end position="74"/>
    </location>
</feature>
<dbReference type="PANTHER" id="PTHR44688">
    <property type="entry name" value="DNA-BINDING TRANSCRIPTIONAL ACTIVATOR DEVR_DOSR"/>
    <property type="match status" value="1"/>
</dbReference>
<dbReference type="EMBL" id="LK996017">
    <property type="protein sequence ID" value="CDX02209.1"/>
    <property type="molecule type" value="Genomic_DNA"/>
</dbReference>
<accession>A0A098AZY9</accession>
<keyword evidence="3" id="KW-0804">Transcription</keyword>
<evidence type="ECO:0000313" key="7">
    <source>
        <dbReference type="Proteomes" id="UP000054623"/>
    </source>
</evidence>
<sequence length="74" mass="8671">MHGSSNLNKNTGRKNLTYREKEISKLRIQGYTRKEIADILNISHFTVKKHLENIYKKLGIASVVELIKLVYREK</sequence>
<evidence type="ECO:0000259" key="4">
    <source>
        <dbReference type="PROSITE" id="PS50043"/>
    </source>
</evidence>
<dbReference type="PROSITE" id="PS50043">
    <property type="entry name" value="HTH_LUXR_2"/>
    <property type="match status" value="1"/>
</dbReference>
<dbReference type="SMART" id="SM00421">
    <property type="entry name" value="HTH_LUXR"/>
    <property type="match status" value="1"/>
</dbReference>
<dbReference type="EMBL" id="LOCK01000012">
    <property type="protein sequence ID" value="KTE92672.1"/>
    <property type="molecule type" value="Genomic_DNA"/>
</dbReference>
<dbReference type="OMA" id="IMLKLEV"/>
<evidence type="ECO:0000256" key="3">
    <source>
        <dbReference type="ARBA" id="ARBA00023163"/>
    </source>
</evidence>
<organism evidence="5">
    <name type="scientific">Desulfitobacterium hafniense</name>
    <name type="common">Desulfitobacterium frappieri</name>
    <dbReference type="NCBI Taxonomy" id="49338"/>
    <lineage>
        <taxon>Bacteria</taxon>
        <taxon>Bacillati</taxon>
        <taxon>Bacillota</taxon>
        <taxon>Clostridia</taxon>
        <taxon>Eubacteriales</taxon>
        <taxon>Desulfitobacteriaceae</taxon>
        <taxon>Desulfitobacterium</taxon>
    </lineage>
</organism>
<dbReference type="OrthoDB" id="182489at2"/>
<dbReference type="GO" id="GO:0003677">
    <property type="term" value="F:DNA binding"/>
    <property type="evidence" value="ECO:0007669"/>
    <property type="project" value="UniProtKB-KW"/>
</dbReference>
<evidence type="ECO:0000313" key="6">
    <source>
        <dbReference type="EMBL" id="KTE92672.1"/>
    </source>
</evidence>
<dbReference type="RefSeq" id="WP_005812768.1">
    <property type="nucleotide sequence ID" value="NZ_CABKQQ010000042.1"/>
</dbReference>
<dbReference type="InterPro" id="IPR016032">
    <property type="entry name" value="Sig_transdc_resp-reg_C-effctor"/>
</dbReference>
<protein>
    <submittedName>
        <fullName evidence="6">Helix-turn-helix transcriptional regulator</fullName>
    </submittedName>
    <submittedName>
        <fullName evidence="5">Transcriptional regulator, LuxR</fullName>
    </submittedName>
</protein>
<dbReference type="CDD" id="cd06170">
    <property type="entry name" value="LuxR_C_like"/>
    <property type="match status" value="1"/>
</dbReference>
<gene>
    <name evidence="6" type="ORF">AT727_18370</name>
    <name evidence="5" type="ORF">DPCES_2322</name>
</gene>
<proteinExistence type="predicted"/>
<dbReference type="PRINTS" id="PR00038">
    <property type="entry name" value="HTHLUXR"/>
</dbReference>
<dbReference type="InterPro" id="IPR036388">
    <property type="entry name" value="WH-like_DNA-bd_sf"/>
</dbReference>
<evidence type="ECO:0000313" key="5">
    <source>
        <dbReference type="EMBL" id="CDX02209.1"/>
    </source>
</evidence>
<dbReference type="Pfam" id="PF00196">
    <property type="entry name" value="GerE"/>
    <property type="match status" value="1"/>
</dbReference>
<keyword evidence="2" id="KW-0238">DNA-binding</keyword>
<evidence type="ECO:0000256" key="1">
    <source>
        <dbReference type="ARBA" id="ARBA00023015"/>
    </source>
</evidence>
<dbReference type="AlphaFoldDB" id="A0A098AZY9"/>
<dbReference type="PATRIC" id="fig|49338.4.peg.2498"/>